<dbReference type="RefSeq" id="WP_121990488.1">
    <property type="nucleotide sequence ID" value="NZ_OUNR01000019.1"/>
</dbReference>
<proteinExistence type="predicted"/>
<protein>
    <submittedName>
        <fullName evidence="1">Uncharacterized protein</fullName>
    </submittedName>
</protein>
<sequence>MTEQLAVQPGFRVVPFGEARRMVGNLGVRRERLSDAHVRALVDESRADLIVTGRIPDYGAVRWQYWVGGWAMTATAHLLTVGFASGWNPAVVGSFMALDLSTDLPFWWGGAYAFGWGLRSVRVQVEAVQTELCGGPLWRTQTVMVLIPGKTLAVFPPEEQRRKEVQLGVNLERAIRDVADAAGQSLRLKSCGPEPEPGDTRR</sequence>
<keyword evidence="2" id="KW-1185">Reference proteome</keyword>
<dbReference type="EMBL" id="OUNR01000019">
    <property type="protein sequence ID" value="SPP66308.1"/>
    <property type="molecule type" value="Genomic_DNA"/>
</dbReference>
<accession>A0A330LAL7</accession>
<dbReference type="InParanoid" id="A0A330LAL7"/>
<name>A0A330LAL7_9BACT</name>
<dbReference type="Proteomes" id="UP000248168">
    <property type="component" value="Unassembled WGS sequence"/>
</dbReference>
<gene>
    <name evidence="1" type="ORF">NITLEN_60111</name>
</gene>
<reference evidence="2" key="1">
    <citation type="submission" date="2018-04" db="EMBL/GenBank/DDBJ databases">
        <authorList>
            <person name="Lucker S."/>
            <person name="Sakoula D."/>
        </authorList>
    </citation>
    <scope>NUCLEOTIDE SEQUENCE [LARGE SCALE GENOMIC DNA]</scope>
</reference>
<evidence type="ECO:0000313" key="1">
    <source>
        <dbReference type="EMBL" id="SPP66308.1"/>
    </source>
</evidence>
<evidence type="ECO:0000313" key="2">
    <source>
        <dbReference type="Proteomes" id="UP000248168"/>
    </source>
</evidence>
<dbReference type="AlphaFoldDB" id="A0A330LAL7"/>
<organism evidence="1 2">
    <name type="scientific">Nitrospira lenta</name>
    <dbReference type="NCBI Taxonomy" id="1436998"/>
    <lineage>
        <taxon>Bacteria</taxon>
        <taxon>Pseudomonadati</taxon>
        <taxon>Nitrospirota</taxon>
        <taxon>Nitrospiria</taxon>
        <taxon>Nitrospirales</taxon>
        <taxon>Nitrospiraceae</taxon>
        <taxon>Nitrospira</taxon>
    </lineage>
</organism>